<name>A0AAN8XHD7_HALRR</name>
<comment type="caution">
    <text evidence="2">The sequence shown here is derived from an EMBL/GenBank/DDBJ whole genome shotgun (WGS) entry which is preliminary data.</text>
</comment>
<evidence type="ECO:0000313" key="2">
    <source>
        <dbReference type="EMBL" id="KAK7081663.1"/>
    </source>
</evidence>
<reference evidence="2 3" key="1">
    <citation type="submission" date="2023-11" db="EMBL/GenBank/DDBJ databases">
        <title>Halocaridina rubra genome assembly.</title>
        <authorList>
            <person name="Smith C."/>
        </authorList>
    </citation>
    <scope>NUCLEOTIDE SEQUENCE [LARGE SCALE GENOMIC DNA]</scope>
    <source>
        <strain evidence="2">EP-1</strain>
        <tissue evidence="2">Whole</tissue>
    </source>
</reference>
<proteinExistence type="predicted"/>
<dbReference type="Proteomes" id="UP001381693">
    <property type="component" value="Unassembled WGS sequence"/>
</dbReference>
<gene>
    <name evidence="2" type="ORF">SK128_006711</name>
</gene>
<dbReference type="AlphaFoldDB" id="A0AAN8XHD7"/>
<feature type="domain" description="Serine aminopeptidase S33" evidence="1">
    <location>
        <begin position="6"/>
        <end position="139"/>
    </location>
</feature>
<evidence type="ECO:0000313" key="3">
    <source>
        <dbReference type="Proteomes" id="UP001381693"/>
    </source>
</evidence>
<sequence>MSRLSVGHGRSEGVRGYVDSVDDYVIDVLKHCDDVRAGHHGLPFFIVGHSMGGMITIKAAMTRPEYFTGVVLMGPLIKANSEEATTPKIFMAKLVARVLPYLAVAKLKLDHVTRDEEMKIRMRKDPLRKDFEIISWISNTVHLLSLYVPPKIHIGNIRLEVLKLFINIRQEIGNIKLPTKYVCNGSFHAPLLLFLGSWRYQELPKIEVIN</sequence>
<organism evidence="2 3">
    <name type="scientific">Halocaridina rubra</name>
    <name type="common">Hawaiian red shrimp</name>
    <dbReference type="NCBI Taxonomy" id="373956"/>
    <lineage>
        <taxon>Eukaryota</taxon>
        <taxon>Metazoa</taxon>
        <taxon>Ecdysozoa</taxon>
        <taxon>Arthropoda</taxon>
        <taxon>Crustacea</taxon>
        <taxon>Multicrustacea</taxon>
        <taxon>Malacostraca</taxon>
        <taxon>Eumalacostraca</taxon>
        <taxon>Eucarida</taxon>
        <taxon>Decapoda</taxon>
        <taxon>Pleocyemata</taxon>
        <taxon>Caridea</taxon>
        <taxon>Atyoidea</taxon>
        <taxon>Atyidae</taxon>
        <taxon>Halocaridina</taxon>
    </lineage>
</organism>
<dbReference type="InterPro" id="IPR022742">
    <property type="entry name" value="Hydrolase_4"/>
</dbReference>
<protein>
    <recommendedName>
        <fullName evidence="1">Serine aminopeptidase S33 domain-containing protein</fullName>
    </recommendedName>
</protein>
<keyword evidence="3" id="KW-1185">Reference proteome</keyword>
<evidence type="ECO:0000259" key="1">
    <source>
        <dbReference type="Pfam" id="PF12146"/>
    </source>
</evidence>
<accession>A0AAN8XHD7</accession>
<dbReference type="PANTHER" id="PTHR11614">
    <property type="entry name" value="PHOSPHOLIPASE-RELATED"/>
    <property type="match status" value="1"/>
</dbReference>
<dbReference type="InterPro" id="IPR029058">
    <property type="entry name" value="AB_hydrolase_fold"/>
</dbReference>
<dbReference type="Pfam" id="PF12146">
    <property type="entry name" value="Hydrolase_4"/>
    <property type="match status" value="1"/>
</dbReference>
<dbReference type="SUPFAM" id="SSF53474">
    <property type="entry name" value="alpha/beta-Hydrolases"/>
    <property type="match status" value="1"/>
</dbReference>
<dbReference type="InterPro" id="IPR051044">
    <property type="entry name" value="MAG_DAG_Lipase"/>
</dbReference>
<dbReference type="EMBL" id="JAXCGZ010004571">
    <property type="protein sequence ID" value="KAK7081663.1"/>
    <property type="molecule type" value="Genomic_DNA"/>
</dbReference>
<dbReference type="Gene3D" id="3.40.50.1820">
    <property type="entry name" value="alpha/beta hydrolase"/>
    <property type="match status" value="1"/>
</dbReference>